<keyword evidence="8" id="KW-0547">Nucleotide-binding</keyword>
<dbReference type="GO" id="GO:0016668">
    <property type="term" value="F:oxidoreductase activity, acting on a sulfur group of donors, NAD(P) as acceptor"/>
    <property type="evidence" value="ECO:0007669"/>
    <property type="project" value="InterPro"/>
</dbReference>
<evidence type="ECO:0000256" key="8">
    <source>
        <dbReference type="PIRSR" id="PIRSR000350-3"/>
    </source>
</evidence>
<dbReference type="OrthoDB" id="9800167at2"/>
<feature type="binding site" evidence="8">
    <location>
        <begin position="140"/>
        <end position="142"/>
    </location>
    <ligand>
        <name>FAD</name>
        <dbReference type="ChEBI" id="CHEBI:57692"/>
    </ligand>
</feature>
<dbReference type="Gene3D" id="3.50.50.60">
    <property type="entry name" value="FAD/NAD(P)-binding domain"/>
    <property type="match status" value="2"/>
</dbReference>
<sequence length="492" mass="53701">MEHYQVVVIGGGSAGMTAAAGCASLGAKTALIEKKSSLGGDCLYYGCVPSKALIDAADKVHTVKQASAQFGYSLSGEVDFESVKEHIKSAQDRIQKLDNTQRFIDLGADVYFGKASFLSPHEIQIGDHDVITAEKIIIATGSSPVIPAIKGIEEVPFVTNESIFDLDALPSELGIIGGGTVGMEMAQAFSKLGSNVTVFEHSDQLFTKEDKDISTFMYNVLKDELSIRFNAKVTEAQNNNGKIIITLDNGESVTVDTLLISAGRKPNLDSLQLAKAGVAMKNGFVEADSSFRSSQPHIFAVGDVIETLPFTHAAGEEAKTVVTNALFGTKRSVDHHFTPWVTFTDPELFHVGRTEQQLKESGASYKVFRAHLDEVDRFITAHSSRGFVKILTDKKGYILGAHAAGKEAGEWMHVVVFAMKNKKKISSLSQTVYAYPTKAGAIQKAADLYWREKLFEGPLPKLTKKFFDLKYTLSLMKKGASFEYEEKLHKNH</sequence>
<dbReference type="PRINTS" id="PR00411">
    <property type="entry name" value="PNDRDTASEI"/>
</dbReference>
<evidence type="ECO:0000259" key="11">
    <source>
        <dbReference type="Pfam" id="PF02852"/>
    </source>
</evidence>
<evidence type="ECO:0000259" key="12">
    <source>
        <dbReference type="Pfam" id="PF07992"/>
    </source>
</evidence>
<dbReference type="RefSeq" id="WP_104055622.1">
    <property type="nucleotide sequence ID" value="NZ_PREZ01000001.1"/>
</dbReference>
<reference evidence="13 14" key="1">
    <citation type="submission" date="2018-02" db="EMBL/GenBank/DDBJ databases">
        <title>Jeotgalibacillus proteolyticum sp. nov. a protease producing bacterium isolated from ocean sediments of Laizhou Bay.</title>
        <authorList>
            <person name="Li Y."/>
        </authorList>
    </citation>
    <scope>NUCLEOTIDE SEQUENCE [LARGE SCALE GENOMIC DNA]</scope>
    <source>
        <strain evidence="13 14">22-7</strain>
    </source>
</reference>
<feature type="binding site" evidence="8">
    <location>
        <position position="263"/>
    </location>
    <ligand>
        <name>NAD(+)</name>
        <dbReference type="ChEBI" id="CHEBI:57540"/>
    </ligand>
</feature>
<dbReference type="PRINTS" id="PR00368">
    <property type="entry name" value="FADPNR"/>
</dbReference>
<feature type="binding site" evidence="8">
    <location>
        <position position="303"/>
    </location>
    <ligand>
        <name>FAD</name>
        <dbReference type="ChEBI" id="CHEBI:57692"/>
    </ligand>
</feature>
<keyword evidence="6" id="KW-1015">Disulfide bond</keyword>
<evidence type="ECO:0000256" key="5">
    <source>
        <dbReference type="ARBA" id="ARBA00023002"/>
    </source>
</evidence>
<evidence type="ECO:0000256" key="7">
    <source>
        <dbReference type="ARBA" id="ARBA00023284"/>
    </source>
</evidence>
<dbReference type="InterPro" id="IPR023753">
    <property type="entry name" value="FAD/NAD-binding_dom"/>
</dbReference>
<dbReference type="Gene3D" id="3.30.390.30">
    <property type="match status" value="1"/>
</dbReference>
<dbReference type="InterPro" id="IPR012999">
    <property type="entry name" value="Pyr_OxRdtase_I_AS"/>
</dbReference>
<gene>
    <name evidence="13" type="ORF">C4B60_00445</name>
</gene>
<dbReference type="AlphaFoldDB" id="A0A2S5GG91"/>
<keyword evidence="5 10" id="KW-0560">Oxidoreductase</keyword>
<keyword evidence="8" id="KW-0520">NAD</keyword>
<comment type="caution">
    <text evidence="13">The sequence shown here is derived from an EMBL/GenBank/DDBJ whole genome shotgun (WGS) entry which is preliminary data.</text>
</comment>
<feature type="binding site" evidence="8">
    <location>
        <begin position="177"/>
        <end position="184"/>
    </location>
    <ligand>
        <name>NAD(+)</name>
        <dbReference type="ChEBI" id="CHEBI:57540"/>
    </ligand>
</feature>
<evidence type="ECO:0000256" key="9">
    <source>
        <dbReference type="PIRSR" id="PIRSR000350-4"/>
    </source>
</evidence>
<feature type="disulfide bond" description="Redox-active" evidence="9">
    <location>
        <begin position="42"/>
        <end position="47"/>
    </location>
</feature>
<keyword evidence="4" id="KW-0521">NADP</keyword>
<dbReference type="Pfam" id="PF02852">
    <property type="entry name" value="Pyr_redox_dim"/>
    <property type="match status" value="1"/>
</dbReference>
<dbReference type="PROSITE" id="PS00076">
    <property type="entry name" value="PYRIDINE_REDOX_1"/>
    <property type="match status" value="1"/>
</dbReference>
<dbReference type="GO" id="GO:0050660">
    <property type="term" value="F:flavin adenine dinucleotide binding"/>
    <property type="evidence" value="ECO:0007669"/>
    <property type="project" value="TreeGrafter"/>
</dbReference>
<proteinExistence type="inferred from homology"/>
<dbReference type="PIRSF" id="PIRSF000350">
    <property type="entry name" value="Mercury_reductase_MerA"/>
    <property type="match status" value="1"/>
</dbReference>
<evidence type="ECO:0000256" key="6">
    <source>
        <dbReference type="ARBA" id="ARBA00023157"/>
    </source>
</evidence>
<evidence type="ECO:0000256" key="1">
    <source>
        <dbReference type="ARBA" id="ARBA00007532"/>
    </source>
</evidence>
<dbReference type="PANTHER" id="PTHR43014:SF2">
    <property type="entry name" value="MERCURIC REDUCTASE"/>
    <property type="match status" value="1"/>
</dbReference>
<dbReference type="SUPFAM" id="SSF55424">
    <property type="entry name" value="FAD/NAD-linked reductases, dimerisation (C-terminal) domain"/>
    <property type="match status" value="1"/>
</dbReference>
<accession>A0A2S5GG91</accession>
<feature type="domain" description="Pyridine nucleotide-disulphide oxidoreductase dimerisation" evidence="11">
    <location>
        <begin position="338"/>
        <end position="445"/>
    </location>
</feature>
<keyword evidence="14" id="KW-1185">Reference proteome</keyword>
<dbReference type="InterPro" id="IPR016156">
    <property type="entry name" value="FAD/NAD-linked_Rdtase_dimer_sf"/>
</dbReference>
<dbReference type="GO" id="GO:0003955">
    <property type="term" value="F:NAD(P)H dehydrogenase (quinone) activity"/>
    <property type="evidence" value="ECO:0007669"/>
    <property type="project" value="TreeGrafter"/>
</dbReference>
<dbReference type="InterPro" id="IPR001100">
    <property type="entry name" value="Pyr_nuc-diS_OxRdtase"/>
</dbReference>
<dbReference type="Pfam" id="PF07992">
    <property type="entry name" value="Pyr_redox_2"/>
    <property type="match status" value="1"/>
</dbReference>
<evidence type="ECO:0000256" key="3">
    <source>
        <dbReference type="ARBA" id="ARBA00022827"/>
    </source>
</evidence>
<dbReference type="EMBL" id="PREZ01000001">
    <property type="protein sequence ID" value="PPA71883.1"/>
    <property type="molecule type" value="Genomic_DNA"/>
</dbReference>
<evidence type="ECO:0000256" key="2">
    <source>
        <dbReference type="ARBA" id="ARBA00022630"/>
    </source>
</evidence>
<organism evidence="13 14">
    <name type="scientific">Jeotgalibacillus proteolyticus</name>
    <dbReference type="NCBI Taxonomy" id="2082395"/>
    <lineage>
        <taxon>Bacteria</taxon>
        <taxon>Bacillati</taxon>
        <taxon>Bacillota</taxon>
        <taxon>Bacilli</taxon>
        <taxon>Bacillales</taxon>
        <taxon>Caryophanaceae</taxon>
        <taxon>Jeotgalibacillus</taxon>
    </lineage>
</organism>
<keyword evidence="2 10" id="KW-0285">Flavoprotein</keyword>
<evidence type="ECO:0000256" key="10">
    <source>
        <dbReference type="RuleBase" id="RU003691"/>
    </source>
</evidence>
<dbReference type="InterPro" id="IPR004099">
    <property type="entry name" value="Pyr_nucl-diS_OxRdtase_dimer"/>
</dbReference>
<keyword evidence="7 10" id="KW-0676">Redox-active center</keyword>
<dbReference type="FunFam" id="3.30.390.30:FF:000001">
    <property type="entry name" value="Dihydrolipoyl dehydrogenase"/>
    <property type="match status" value="1"/>
</dbReference>
<dbReference type="SUPFAM" id="SSF51905">
    <property type="entry name" value="FAD/NAD(P)-binding domain"/>
    <property type="match status" value="1"/>
</dbReference>
<dbReference type="InterPro" id="IPR036188">
    <property type="entry name" value="FAD/NAD-bd_sf"/>
</dbReference>
<protein>
    <submittedName>
        <fullName evidence="13">Pyridine nucleotide-disulfide oxidoreductase</fullName>
    </submittedName>
</protein>
<comment type="cofactor">
    <cofactor evidence="8">
        <name>FAD</name>
        <dbReference type="ChEBI" id="CHEBI:57692"/>
    </cofactor>
    <text evidence="8">Binds 1 FAD per subunit.</text>
</comment>
<evidence type="ECO:0000313" key="14">
    <source>
        <dbReference type="Proteomes" id="UP000239047"/>
    </source>
</evidence>
<dbReference type="PANTHER" id="PTHR43014">
    <property type="entry name" value="MERCURIC REDUCTASE"/>
    <property type="match status" value="1"/>
</dbReference>
<name>A0A2S5GG91_9BACL</name>
<comment type="similarity">
    <text evidence="1 10">Belongs to the class-I pyridine nucleotide-disulfide oxidoreductase family.</text>
</comment>
<evidence type="ECO:0000313" key="13">
    <source>
        <dbReference type="EMBL" id="PPA71883.1"/>
    </source>
</evidence>
<feature type="binding site" evidence="8">
    <location>
        <position position="200"/>
    </location>
    <ligand>
        <name>NAD(+)</name>
        <dbReference type="ChEBI" id="CHEBI:57540"/>
    </ligand>
</feature>
<feature type="binding site" evidence="8">
    <location>
        <position position="51"/>
    </location>
    <ligand>
        <name>FAD</name>
        <dbReference type="ChEBI" id="CHEBI:57692"/>
    </ligand>
</feature>
<keyword evidence="3 8" id="KW-0274">FAD</keyword>
<feature type="domain" description="FAD/NAD(P)-binding" evidence="12">
    <location>
        <begin position="4"/>
        <end position="318"/>
    </location>
</feature>
<dbReference type="Proteomes" id="UP000239047">
    <property type="component" value="Unassembled WGS sequence"/>
</dbReference>
<evidence type="ECO:0000256" key="4">
    <source>
        <dbReference type="ARBA" id="ARBA00022857"/>
    </source>
</evidence>